<dbReference type="Proteomes" id="UP000294613">
    <property type="component" value="Unassembled WGS sequence"/>
</dbReference>
<proteinExistence type="predicted"/>
<organism evidence="1 2">
    <name type="scientific">Faecalimonas umbilicata</name>
    <dbReference type="NCBI Taxonomy" id="1912855"/>
    <lineage>
        <taxon>Bacteria</taxon>
        <taxon>Bacillati</taxon>
        <taxon>Bacillota</taxon>
        <taxon>Clostridia</taxon>
        <taxon>Lachnospirales</taxon>
        <taxon>Lachnospiraceae</taxon>
        <taxon>Faecalimonas</taxon>
    </lineage>
</organism>
<accession>A0A4R3JKE0</accession>
<comment type="caution">
    <text evidence="1">The sequence shown here is derived from an EMBL/GenBank/DDBJ whole genome shotgun (WGS) entry which is preliminary data.</text>
</comment>
<name>A0A4R3JKE0_9FIRM</name>
<evidence type="ECO:0000313" key="2">
    <source>
        <dbReference type="Proteomes" id="UP000294613"/>
    </source>
</evidence>
<sequence>MLVAIIGISILAAVIAAVVTASFAGVLAAELDDEE</sequence>
<dbReference type="AlphaFoldDB" id="A0A4R3JKE0"/>
<protein>
    <submittedName>
        <fullName evidence="1">Uncharacterized protein</fullName>
    </submittedName>
</protein>
<evidence type="ECO:0000313" key="1">
    <source>
        <dbReference type="EMBL" id="TCS66673.1"/>
    </source>
</evidence>
<reference evidence="1 2" key="1">
    <citation type="submission" date="2019-03" db="EMBL/GenBank/DDBJ databases">
        <title>Genomic Encyclopedia of Type Strains, Phase IV (KMG-IV): sequencing the most valuable type-strain genomes for metagenomic binning, comparative biology and taxonomic classification.</title>
        <authorList>
            <person name="Goeker M."/>
        </authorList>
    </citation>
    <scope>NUCLEOTIDE SEQUENCE [LARGE SCALE GENOMIC DNA]</scope>
    <source>
        <strain evidence="1 2">DSM 103426</strain>
    </source>
</reference>
<gene>
    <name evidence="1" type="ORF">EDD74_1186</name>
</gene>
<dbReference type="EMBL" id="SLZV01000018">
    <property type="protein sequence ID" value="TCS66673.1"/>
    <property type="molecule type" value="Genomic_DNA"/>
</dbReference>